<accession>A0A9D1K6L7</accession>
<reference evidence="6" key="1">
    <citation type="submission" date="2020-10" db="EMBL/GenBank/DDBJ databases">
        <authorList>
            <person name="Gilroy R."/>
        </authorList>
    </citation>
    <scope>NUCLEOTIDE SEQUENCE</scope>
    <source>
        <strain evidence="6">13766</strain>
    </source>
</reference>
<comment type="similarity">
    <text evidence="1">Belongs to the FGGY kinase family.</text>
</comment>
<evidence type="ECO:0000256" key="1">
    <source>
        <dbReference type="ARBA" id="ARBA00009156"/>
    </source>
</evidence>
<evidence type="ECO:0000256" key="2">
    <source>
        <dbReference type="ARBA" id="ARBA00022679"/>
    </source>
</evidence>
<dbReference type="Gene3D" id="3.30.420.40">
    <property type="match status" value="2"/>
</dbReference>
<evidence type="ECO:0000259" key="4">
    <source>
        <dbReference type="Pfam" id="PF00370"/>
    </source>
</evidence>
<dbReference type="InterPro" id="IPR018485">
    <property type="entry name" value="FGGY_C"/>
</dbReference>
<dbReference type="Pfam" id="PF02782">
    <property type="entry name" value="FGGY_C"/>
    <property type="match status" value="1"/>
</dbReference>
<organism evidence="6 7">
    <name type="scientific">Candidatus Alectryocaccomicrobium excrementavium</name>
    <dbReference type="NCBI Taxonomy" id="2840668"/>
    <lineage>
        <taxon>Bacteria</taxon>
        <taxon>Bacillati</taxon>
        <taxon>Bacillota</taxon>
        <taxon>Clostridia</taxon>
        <taxon>Candidatus Alectryocaccomicrobium</taxon>
    </lineage>
</organism>
<keyword evidence="2" id="KW-0808">Transferase</keyword>
<evidence type="ECO:0000256" key="3">
    <source>
        <dbReference type="ARBA" id="ARBA00022777"/>
    </source>
</evidence>
<dbReference type="Proteomes" id="UP000824140">
    <property type="component" value="Unassembled WGS sequence"/>
</dbReference>
<protein>
    <recommendedName>
        <fullName evidence="8">Xylulokinase</fullName>
    </recommendedName>
</protein>
<dbReference type="EMBL" id="DVJN01000222">
    <property type="protein sequence ID" value="HIS93689.1"/>
    <property type="molecule type" value="Genomic_DNA"/>
</dbReference>
<dbReference type="AlphaFoldDB" id="A0A9D1K6L7"/>
<evidence type="ECO:0000313" key="6">
    <source>
        <dbReference type="EMBL" id="HIS93689.1"/>
    </source>
</evidence>
<dbReference type="InterPro" id="IPR050406">
    <property type="entry name" value="FGGY_Carb_Kinase"/>
</dbReference>
<name>A0A9D1K6L7_9FIRM</name>
<gene>
    <name evidence="6" type="ORF">IAA84_11805</name>
</gene>
<feature type="domain" description="Carbohydrate kinase FGGY N-terminal" evidence="4">
    <location>
        <begin position="7"/>
        <end position="247"/>
    </location>
</feature>
<dbReference type="PANTHER" id="PTHR43095:SF5">
    <property type="entry name" value="XYLULOSE KINASE"/>
    <property type="match status" value="1"/>
</dbReference>
<dbReference type="GO" id="GO:0005975">
    <property type="term" value="P:carbohydrate metabolic process"/>
    <property type="evidence" value="ECO:0007669"/>
    <property type="project" value="InterPro"/>
</dbReference>
<dbReference type="SUPFAM" id="SSF53067">
    <property type="entry name" value="Actin-like ATPase domain"/>
    <property type="match status" value="2"/>
</dbReference>
<dbReference type="Pfam" id="PF00370">
    <property type="entry name" value="FGGY_N"/>
    <property type="match status" value="1"/>
</dbReference>
<proteinExistence type="inferred from homology"/>
<comment type="caution">
    <text evidence="6">The sequence shown here is derived from an EMBL/GenBank/DDBJ whole genome shotgun (WGS) entry which is preliminary data.</text>
</comment>
<dbReference type="GO" id="GO:0016301">
    <property type="term" value="F:kinase activity"/>
    <property type="evidence" value="ECO:0007669"/>
    <property type="project" value="UniProtKB-KW"/>
</dbReference>
<dbReference type="InterPro" id="IPR018484">
    <property type="entry name" value="FGGY_N"/>
</dbReference>
<keyword evidence="3" id="KW-0418">Kinase</keyword>
<sequence length="509" mass="55504">MADHDLLLTCDAGTTGVKCTVFSATGDALCSVRRGYPTVYPRPGWAEQDPDAILAAACDGIHELLMQVSPVRIACLGLSGTMNGCIPVAADGRALHPNIIHSDSRTGAEVEKIGRIINPKEFYALTGNRLNTHYTLPKILWFREKMPEVYKNVCWWMNIKDYIYGHLTGKFGYTDYSDASLTCCMDIHKKQWAESLLNELNIPVAHMPRILAGHDIRGRISREAARRTGLHAGTPVAIGGGDGACTARGAGLYEPGYAYCYIGSSAWVSQLTEEPMLDPQARIFNVTDMDGQFNHMIGTVQCGAAAFNWALENFFSGGSGSAAEISVVENLARSVAPGAEGVLFLPTLMGERTPYWDENTRGCLLGFTLYHNRRHVARAVYEGIAFALNSCYQIMQELDGRQHSVTLAGGGARSGLWPNILASVFGTQTRVHSAPGECTSLGAAIAAGVGVGLFQDYAQGAKMARTRSTHEPNEAWMEKYREIYPIYARMYGQLKPLYDEIAALRQGEA</sequence>
<dbReference type="PANTHER" id="PTHR43095">
    <property type="entry name" value="SUGAR KINASE"/>
    <property type="match status" value="1"/>
</dbReference>
<feature type="domain" description="Carbohydrate kinase FGGY C-terminal" evidence="5">
    <location>
        <begin position="258"/>
        <end position="449"/>
    </location>
</feature>
<evidence type="ECO:0000313" key="7">
    <source>
        <dbReference type="Proteomes" id="UP000824140"/>
    </source>
</evidence>
<reference evidence="6" key="2">
    <citation type="journal article" date="2021" name="PeerJ">
        <title>Extensive microbial diversity within the chicken gut microbiome revealed by metagenomics and culture.</title>
        <authorList>
            <person name="Gilroy R."/>
            <person name="Ravi A."/>
            <person name="Getino M."/>
            <person name="Pursley I."/>
            <person name="Horton D.L."/>
            <person name="Alikhan N.F."/>
            <person name="Baker D."/>
            <person name="Gharbi K."/>
            <person name="Hall N."/>
            <person name="Watson M."/>
            <person name="Adriaenssens E.M."/>
            <person name="Foster-Nyarko E."/>
            <person name="Jarju S."/>
            <person name="Secka A."/>
            <person name="Antonio M."/>
            <person name="Oren A."/>
            <person name="Chaudhuri R.R."/>
            <person name="La Ragione R."/>
            <person name="Hildebrand F."/>
            <person name="Pallen M.J."/>
        </authorList>
    </citation>
    <scope>NUCLEOTIDE SEQUENCE</scope>
    <source>
        <strain evidence="6">13766</strain>
    </source>
</reference>
<evidence type="ECO:0008006" key="8">
    <source>
        <dbReference type="Google" id="ProtNLM"/>
    </source>
</evidence>
<evidence type="ECO:0000259" key="5">
    <source>
        <dbReference type="Pfam" id="PF02782"/>
    </source>
</evidence>
<dbReference type="InterPro" id="IPR043129">
    <property type="entry name" value="ATPase_NBD"/>
</dbReference>
<dbReference type="InterPro" id="IPR000577">
    <property type="entry name" value="Carb_kinase_FGGY"/>
</dbReference>
<dbReference type="CDD" id="cd07805">
    <property type="entry name" value="ASKHA_NBD_FGGY_CvXK-like"/>
    <property type="match status" value="1"/>
</dbReference>
<dbReference type="PIRSF" id="PIRSF000538">
    <property type="entry name" value="GlpK"/>
    <property type="match status" value="1"/>
</dbReference>